<dbReference type="AlphaFoldDB" id="A0A0D1Z821"/>
<dbReference type="OrthoDB" id="411785at2759"/>
<sequence>MSKEVPSFSSAKYWDKRFQDNPQSFEWLLPESCFDEELDAFRKHDGDHDHHDGDDCVTSTRPVLHIGPGTSMLSFHLKTFMGPRYVIHNVDFSQESVDWGERKEKEVDQADETRSQLPTMRWSRVSLLSLSSLLSVARPRSVRLIVDKSTSDAIACGLDVRINISPSSDVRVGTSSSKDGSAVRTTKVHPLHILALNLAVISAPEARWISLSYSKERYPFLPTLFAPFPDPLPDGFPDPNRYWKLRRQKEIQTEQKIPENFRDTFAFVHRPVTSHYMYVLERTEEELAVAVVEKLNAQAEER</sequence>
<proteinExistence type="predicted"/>
<dbReference type="InParanoid" id="A0A0D1Z821"/>
<evidence type="ECO:0000313" key="2">
    <source>
        <dbReference type="Proteomes" id="UP000053259"/>
    </source>
</evidence>
<dbReference type="HOGENOM" id="CLU_034313_0_0_1"/>
<dbReference type="Proteomes" id="UP000053259">
    <property type="component" value="Unassembled WGS sequence"/>
</dbReference>
<dbReference type="VEuPathDB" id="FungiDB:PV09_00037"/>
<organism evidence="1 2">
    <name type="scientific">Verruconis gallopava</name>
    <dbReference type="NCBI Taxonomy" id="253628"/>
    <lineage>
        <taxon>Eukaryota</taxon>
        <taxon>Fungi</taxon>
        <taxon>Dikarya</taxon>
        <taxon>Ascomycota</taxon>
        <taxon>Pezizomycotina</taxon>
        <taxon>Dothideomycetes</taxon>
        <taxon>Pleosporomycetidae</taxon>
        <taxon>Venturiales</taxon>
        <taxon>Sympoventuriaceae</taxon>
        <taxon>Verruconis</taxon>
    </lineage>
</organism>
<reference evidence="1 2" key="1">
    <citation type="submission" date="2015-01" db="EMBL/GenBank/DDBJ databases">
        <title>The Genome Sequence of Ochroconis gallopava CBS43764.</title>
        <authorList>
            <consortium name="The Broad Institute Genomics Platform"/>
            <person name="Cuomo C."/>
            <person name="de Hoog S."/>
            <person name="Gorbushina A."/>
            <person name="Stielow B."/>
            <person name="Teixiera M."/>
            <person name="Abouelleil A."/>
            <person name="Chapman S.B."/>
            <person name="Priest M."/>
            <person name="Young S.K."/>
            <person name="Wortman J."/>
            <person name="Nusbaum C."/>
            <person name="Birren B."/>
        </authorList>
    </citation>
    <scope>NUCLEOTIDE SEQUENCE [LARGE SCALE GENOMIC DNA]</scope>
    <source>
        <strain evidence="1 2">CBS 43764</strain>
    </source>
</reference>
<dbReference type="InterPro" id="IPR029063">
    <property type="entry name" value="SAM-dependent_MTases_sf"/>
</dbReference>
<gene>
    <name evidence="1" type="ORF">PV09_00037</name>
</gene>
<dbReference type="Gene3D" id="3.40.50.150">
    <property type="entry name" value="Vaccinia Virus protein VP39"/>
    <property type="match status" value="1"/>
</dbReference>
<dbReference type="GeneID" id="27308010"/>
<evidence type="ECO:0000313" key="1">
    <source>
        <dbReference type="EMBL" id="KIW09092.1"/>
    </source>
</evidence>
<dbReference type="EMBL" id="KN847529">
    <property type="protein sequence ID" value="KIW09092.1"/>
    <property type="molecule type" value="Genomic_DNA"/>
</dbReference>
<accession>A0A0D1Z821</accession>
<dbReference type="RefSeq" id="XP_016218961.1">
    <property type="nucleotide sequence ID" value="XM_016352704.1"/>
</dbReference>
<keyword evidence="2" id="KW-1185">Reference proteome</keyword>
<protein>
    <submittedName>
        <fullName evidence="1">Uncharacterized protein</fullName>
    </submittedName>
</protein>
<name>A0A0D1Z821_9PEZI</name>